<name>A0A1I0QWH8_9FIRM</name>
<keyword evidence="2" id="KW-1185">Reference proteome</keyword>
<organism evidence="1 2">
    <name type="scientific">[Clostridium] fimetarium</name>
    <dbReference type="NCBI Taxonomy" id="99656"/>
    <lineage>
        <taxon>Bacteria</taxon>
        <taxon>Bacillati</taxon>
        <taxon>Bacillota</taxon>
        <taxon>Clostridia</taxon>
        <taxon>Lachnospirales</taxon>
        <taxon>Lachnospiraceae</taxon>
    </lineage>
</organism>
<sequence>MNHAEWRDRIIHRNDISSRITHLTNGDTVDDAFETLMKILEEKKLVGGRGYISGNTSAVCLQEAPLSSIGENLIFEKALRKDNNSNKFRYRAFGLRFPKPYIYKKGGRPVIYENSKQLKDIMPQSEFWRIVDFQLSDMDNYVDWSHEREWRVRNELTFEYGDTEIIVPSKTYYRRFIEYCEINDRMDILKGVNGIITLDSVFY</sequence>
<evidence type="ECO:0008006" key="3">
    <source>
        <dbReference type="Google" id="ProtNLM"/>
    </source>
</evidence>
<protein>
    <recommendedName>
        <fullName evidence="3">DUF2971 domain-containing protein</fullName>
    </recommendedName>
</protein>
<dbReference type="EMBL" id="FOJI01000009">
    <property type="protein sequence ID" value="SEW31867.1"/>
    <property type="molecule type" value="Genomic_DNA"/>
</dbReference>
<evidence type="ECO:0000313" key="2">
    <source>
        <dbReference type="Proteomes" id="UP000199701"/>
    </source>
</evidence>
<dbReference type="OrthoDB" id="2451827at2"/>
<dbReference type="STRING" id="99656.SAMN05421659_109193"/>
<evidence type="ECO:0000313" key="1">
    <source>
        <dbReference type="EMBL" id="SEW31867.1"/>
    </source>
</evidence>
<reference evidence="1 2" key="1">
    <citation type="submission" date="2016-10" db="EMBL/GenBank/DDBJ databases">
        <authorList>
            <person name="de Groot N.N."/>
        </authorList>
    </citation>
    <scope>NUCLEOTIDE SEQUENCE [LARGE SCALE GENOMIC DNA]</scope>
    <source>
        <strain evidence="1 2">DSM 9179</strain>
    </source>
</reference>
<dbReference type="RefSeq" id="WP_092454605.1">
    <property type="nucleotide sequence ID" value="NZ_FOJI01000009.1"/>
</dbReference>
<accession>A0A1I0QWH8</accession>
<gene>
    <name evidence="1" type="ORF">SAMN05421659_109193</name>
</gene>
<dbReference type="AlphaFoldDB" id="A0A1I0QWH8"/>
<dbReference type="Proteomes" id="UP000199701">
    <property type="component" value="Unassembled WGS sequence"/>
</dbReference>
<proteinExistence type="predicted"/>